<sequence>MNNQGRLILLRHGQTVWSVSGQYTGRTNIPLTAEGEEQAVAAGQRLRGYGIDPRSCDKSHVFVSPLRRAQRTAQIAGFSQVTTLDELAEWDYGGAEGRTRAQVAEVLGISTWNVWETGPHELPESLWGTRSEYFENYGDIEIINGKGESVEEAAARTRRVIDKALPYIMAGEDVVCVAHAHILRILTTQWLGLDPHCARMFVLDTAHFSILSMYRDDKVIAGWNQ</sequence>
<dbReference type="GO" id="GO:0016787">
    <property type="term" value="F:hydrolase activity"/>
    <property type="evidence" value="ECO:0007669"/>
    <property type="project" value="UniProtKB-KW"/>
</dbReference>
<evidence type="ECO:0000313" key="1">
    <source>
        <dbReference type="EMBL" id="MFD0704215.1"/>
    </source>
</evidence>
<dbReference type="Gene3D" id="3.40.50.1240">
    <property type="entry name" value="Phosphoglycerate mutase-like"/>
    <property type="match status" value="1"/>
</dbReference>
<dbReference type="EC" id="3.1.3.-" evidence="1"/>
<dbReference type="PANTHER" id="PTHR48100:SF15">
    <property type="entry name" value="SEDOHEPTULOSE 1,7-BISPHOSPHATASE"/>
    <property type="match status" value="1"/>
</dbReference>
<dbReference type="RefSeq" id="WP_377937538.1">
    <property type="nucleotide sequence ID" value="NZ_JBHTHQ010000005.1"/>
</dbReference>
<reference evidence="2" key="1">
    <citation type="journal article" date="2019" name="Int. J. Syst. Evol. Microbiol.">
        <title>The Global Catalogue of Microorganisms (GCM) 10K type strain sequencing project: providing services to taxonomists for standard genome sequencing and annotation.</title>
        <authorList>
            <consortium name="The Broad Institute Genomics Platform"/>
            <consortium name="The Broad Institute Genome Sequencing Center for Infectious Disease"/>
            <person name="Wu L."/>
            <person name="Ma J."/>
        </authorList>
    </citation>
    <scope>NUCLEOTIDE SEQUENCE [LARGE SCALE GENOMIC DNA]</scope>
    <source>
        <strain evidence="2">CCM 8604</strain>
    </source>
</reference>
<name>A0ABW2Y4F7_9BIFI</name>
<evidence type="ECO:0000313" key="2">
    <source>
        <dbReference type="Proteomes" id="UP001597036"/>
    </source>
</evidence>
<gene>
    <name evidence="1" type="ORF">ACFQY8_00385</name>
</gene>
<comment type="caution">
    <text evidence="1">The sequence shown here is derived from an EMBL/GenBank/DDBJ whole genome shotgun (WGS) entry which is preliminary data.</text>
</comment>
<accession>A0ABW2Y4F7</accession>
<dbReference type="Pfam" id="PF00300">
    <property type="entry name" value="His_Phos_1"/>
    <property type="match status" value="1"/>
</dbReference>
<protein>
    <submittedName>
        <fullName evidence="1">Histidine phosphatase family protein</fullName>
        <ecNumber evidence="1">3.1.3.-</ecNumber>
    </submittedName>
</protein>
<dbReference type="EMBL" id="JBHTHQ010000005">
    <property type="protein sequence ID" value="MFD0704215.1"/>
    <property type="molecule type" value="Genomic_DNA"/>
</dbReference>
<keyword evidence="2" id="KW-1185">Reference proteome</keyword>
<dbReference type="InterPro" id="IPR050275">
    <property type="entry name" value="PGM_Phosphatase"/>
</dbReference>
<dbReference type="InterPro" id="IPR013078">
    <property type="entry name" value="His_Pase_superF_clade-1"/>
</dbReference>
<proteinExistence type="predicted"/>
<dbReference type="SUPFAM" id="SSF53254">
    <property type="entry name" value="Phosphoglycerate mutase-like"/>
    <property type="match status" value="1"/>
</dbReference>
<dbReference type="PANTHER" id="PTHR48100">
    <property type="entry name" value="BROAD-SPECIFICITY PHOSPHATASE YOR283W-RELATED"/>
    <property type="match status" value="1"/>
</dbReference>
<keyword evidence="1" id="KW-0378">Hydrolase</keyword>
<dbReference type="InterPro" id="IPR029033">
    <property type="entry name" value="His_PPase_superfam"/>
</dbReference>
<dbReference type="SMART" id="SM00855">
    <property type="entry name" value="PGAM"/>
    <property type="match status" value="1"/>
</dbReference>
<dbReference type="Proteomes" id="UP001597036">
    <property type="component" value="Unassembled WGS sequence"/>
</dbReference>
<organism evidence="1 2">
    <name type="scientific">Alloscardovia venturai</name>
    <dbReference type="NCBI Taxonomy" id="1769421"/>
    <lineage>
        <taxon>Bacteria</taxon>
        <taxon>Bacillati</taxon>
        <taxon>Actinomycetota</taxon>
        <taxon>Actinomycetes</taxon>
        <taxon>Bifidobacteriales</taxon>
        <taxon>Bifidobacteriaceae</taxon>
        <taxon>Alloscardovia</taxon>
    </lineage>
</organism>
<dbReference type="CDD" id="cd07067">
    <property type="entry name" value="HP_PGM_like"/>
    <property type="match status" value="1"/>
</dbReference>